<accession>A0A2G9TN39</accession>
<name>A0A2G9TN39_TELCI</name>
<sequence length="132" mass="15300">MEIFGEVKRASDKIRRLPSEPFVSMTSPMYREYRVKELVDETMKTVVEAACSFESDRATVIEIRQGPEGGAAELTVSLQVTEAEETAPLVQSALLYIVERYKHVRPLWQFGLKIDESNKDWKTLLFNDFYFR</sequence>
<proteinExistence type="predicted"/>
<dbReference type="AlphaFoldDB" id="A0A2G9TN39"/>
<dbReference type="EMBL" id="KZ358143">
    <property type="protein sequence ID" value="PIO59318.1"/>
    <property type="molecule type" value="Genomic_DNA"/>
</dbReference>
<evidence type="ECO:0000313" key="2">
    <source>
        <dbReference type="Proteomes" id="UP000230423"/>
    </source>
</evidence>
<keyword evidence="2" id="KW-1185">Reference proteome</keyword>
<gene>
    <name evidence="1" type="ORF">TELCIR_19221</name>
</gene>
<protein>
    <submittedName>
        <fullName evidence="1">Uncharacterized protein</fullName>
    </submittedName>
</protein>
<reference evidence="1 2" key="1">
    <citation type="submission" date="2015-09" db="EMBL/GenBank/DDBJ databases">
        <title>Draft genome of the parasitic nematode Teladorsagia circumcincta isolate WARC Sus (inbred).</title>
        <authorList>
            <person name="Mitreva M."/>
        </authorList>
    </citation>
    <scope>NUCLEOTIDE SEQUENCE [LARGE SCALE GENOMIC DNA]</scope>
    <source>
        <strain evidence="1 2">S</strain>
    </source>
</reference>
<dbReference type="OrthoDB" id="436496at2759"/>
<evidence type="ECO:0000313" key="1">
    <source>
        <dbReference type="EMBL" id="PIO59318.1"/>
    </source>
</evidence>
<organism evidence="1 2">
    <name type="scientific">Teladorsagia circumcincta</name>
    <name type="common">Brown stomach worm</name>
    <name type="synonym">Ostertagia circumcincta</name>
    <dbReference type="NCBI Taxonomy" id="45464"/>
    <lineage>
        <taxon>Eukaryota</taxon>
        <taxon>Metazoa</taxon>
        <taxon>Ecdysozoa</taxon>
        <taxon>Nematoda</taxon>
        <taxon>Chromadorea</taxon>
        <taxon>Rhabditida</taxon>
        <taxon>Rhabditina</taxon>
        <taxon>Rhabditomorpha</taxon>
        <taxon>Strongyloidea</taxon>
        <taxon>Trichostrongylidae</taxon>
        <taxon>Teladorsagia</taxon>
    </lineage>
</organism>
<dbReference type="Proteomes" id="UP000230423">
    <property type="component" value="Unassembled WGS sequence"/>
</dbReference>